<evidence type="ECO:0000313" key="1">
    <source>
        <dbReference type="EMBL" id="PYI27869.1"/>
    </source>
</evidence>
<evidence type="ECO:0000313" key="2">
    <source>
        <dbReference type="Proteomes" id="UP000248817"/>
    </source>
</evidence>
<reference evidence="1 2" key="1">
    <citation type="submission" date="2018-02" db="EMBL/GenBank/DDBJ databases">
        <title>The genomes of Aspergillus section Nigri reveals drivers in fungal speciation.</title>
        <authorList>
            <consortium name="DOE Joint Genome Institute"/>
            <person name="Vesth T.C."/>
            <person name="Nybo J."/>
            <person name="Theobald S."/>
            <person name="Brandl J."/>
            <person name="Frisvad J.C."/>
            <person name="Nielsen K.F."/>
            <person name="Lyhne E.K."/>
            <person name="Kogle M.E."/>
            <person name="Kuo A."/>
            <person name="Riley R."/>
            <person name="Clum A."/>
            <person name="Nolan M."/>
            <person name="Lipzen A."/>
            <person name="Salamov A."/>
            <person name="Henrissat B."/>
            <person name="Wiebenga A."/>
            <person name="De vries R.P."/>
            <person name="Grigoriev I.V."/>
            <person name="Mortensen U.H."/>
            <person name="Andersen M.R."/>
            <person name="Baker S.E."/>
        </authorList>
    </citation>
    <scope>NUCLEOTIDE SEQUENCE [LARGE SCALE GENOMIC DNA]</scope>
    <source>
        <strain evidence="1 2">CBS 114.80</strain>
    </source>
</reference>
<proteinExistence type="predicted"/>
<dbReference type="EMBL" id="KZ825560">
    <property type="protein sequence ID" value="PYI27869.1"/>
    <property type="molecule type" value="Genomic_DNA"/>
</dbReference>
<organism evidence="1 2">
    <name type="scientific">Aspergillus indologenus CBS 114.80</name>
    <dbReference type="NCBI Taxonomy" id="1450541"/>
    <lineage>
        <taxon>Eukaryota</taxon>
        <taxon>Fungi</taxon>
        <taxon>Dikarya</taxon>
        <taxon>Ascomycota</taxon>
        <taxon>Pezizomycotina</taxon>
        <taxon>Eurotiomycetes</taxon>
        <taxon>Eurotiomycetidae</taxon>
        <taxon>Eurotiales</taxon>
        <taxon>Aspergillaceae</taxon>
        <taxon>Aspergillus</taxon>
        <taxon>Aspergillus subgen. Circumdati</taxon>
    </lineage>
</organism>
<accession>A0A2V5HTW5</accession>
<keyword evidence="2" id="KW-1185">Reference proteome</keyword>
<dbReference type="Proteomes" id="UP000248817">
    <property type="component" value="Unassembled WGS sequence"/>
</dbReference>
<gene>
    <name evidence="1" type="ORF">BP00DRAFT_278540</name>
</gene>
<sequence>MQSVFSVLEHMQGLRVVVAFSATASHDEKNSVLNSREVLKGVCNRETRVVGGVPFFGRPKSQSEDRQPVFNATGIVHTVARGGCTRLQKSALLDFYQHKDKIFNSEVPSQVRDIRAGLYVCEKWWAKSQFQRQNKDQFVQRSLIWNKSQGRSLIQSLQLRSGRLTQKARPQALATRSIIKPPIIPGLLHLP</sequence>
<protein>
    <submittedName>
        <fullName evidence="1">Uncharacterized protein</fullName>
    </submittedName>
</protein>
<dbReference type="AlphaFoldDB" id="A0A2V5HTW5"/>
<name>A0A2V5HTW5_9EURO</name>